<organism evidence="2 3">
    <name type="scientific">Candidatus Synechococcus spongiarum 15L</name>
    <dbReference type="NCBI Taxonomy" id="1608419"/>
    <lineage>
        <taxon>Bacteria</taxon>
        <taxon>Bacillati</taxon>
        <taxon>Cyanobacteriota</taxon>
        <taxon>Cyanophyceae</taxon>
        <taxon>Synechococcales</taxon>
        <taxon>Synechococcaceae</taxon>
        <taxon>Synechococcus</taxon>
    </lineage>
</organism>
<feature type="region of interest" description="Disordered" evidence="1">
    <location>
        <begin position="146"/>
        <end position="169"/>
    </location>
</feature>
<dbReference type="AlphaFoldDB" id="A0A0G8ATX9"/>
<evidence type="ECO:0000256" key="1">
    <source>
        <dbReference type="SAM" id="MobiDB-lite"/>
    </source>
</evidence>
<gene>
    <name evidence="2" type="ORF">TQ37_07560</name>
</gene>
<proteinExistence type="predicted"/>
<name>A0A0G8ATX9_9SYNE</name>
<protein>
    <recommendedName>
        <fullName evidence="4">C2H2-type domain-containing protein</fullName>
    </recommendedName>
</protein>
<accession>A0A0G8ATX9</accession>
<feature type="compositionally biased region" description="Pro residues" evidence="1">
    <location>
        <begin position="160"/>
        <end position="169"/>
    </location>
</feature>
<dbReference type="EMBL" id="JYFQ01000149">
    <property type="protein sequence ID" value="KKZ11227.1"/>
    <property type="molecule type" value="Genomic_DNA"/>
</dbReference>
<evidence type="ECO:0000313" key="3">
    <source>
        <dbReference type="Proteomes" id="UP000035037"/>
    </source>
</evidence>
<feature type="compositionally biased region" description="Basic and acidic residues" evidence="1">
    <location>
        <begin position="149"/>
        <end position="159"/>
    </location>
</feature>
<dbReference type="Proteomes" id="UP000035037">
    <property type="component" value="Unassembled WGS sequence"/>
</dbReference>
<reference evidence="2 3" key="1">
    <citation type="submission" date="2015-02" db="EMBL/GenBank/DDBJ databases">
        <authorList>
            <person name="Slaby B."/>
            <person name="Hentschel U."/>
        </authorList>
    </citation>
    <scope>NUCLEOTIDE SEQUENCE [LARGE SCALE GENOMIC DNA]</scope>
    <source>
        <strain evidence="2">15L</strain>
    </source>
</reference>
<sequence>MSNGQDEPTMNYGLNPYIDSTTLLGKGAERFLARITYRCSLCQEEHNCEMYVTSATEDPAEQRRRFAESLMKQSDATALLIKYMLSHHEDQGDAVVLALKLLDGPKPEPIRITHVETTTESDYTCDYCELTFDTIAALRIHLGQNPKTARTEGPEECRQPPEPPANPAG</sequence>
<reference evidence="2 3" key="2">
    <citation type="submission" date="2015-05" db="EMBL/GenBank/DDBJ databases">
        <title>Lifestyle Evolution in Cyanobacterial Symbionts of Sponges.</title>
        <authorList>
            <person name="Burgsdorf I."/>
            <person name="Slaby B.M."/>
            <person name="Handley K.M."/>
            <person name="Haber M."/>
            <person name="Blom J."/>
            <person name="Marshall C.W."/>
            <person name="Gilbert J.A."/>
            <person name="Hentschel U."/>
            <person name="Steindler L."/>
        </authorList>
    </citation>
    <scope>NUCLEOTIDE SEQUENCE [LARGE SCALE GENOMIC DNA]</scope>
    <source>
        <strain evidence="2">15L</strain>
    </source>
</reference>
<comment type="caution">
    <text evidence="2">The sequence shown here is derived from an EMBL/GenBank/DDBJ whole genome shotgun (WGS) entry which is preliminary data.</text>
</comment>
<evidence type="ECO:0000313" key="2">
    <source>
        <dbReference type="EMBL" id="KKZ11227.1"/>
    </source>
</evidence>
<evidence type="ECO:0008006" key="4">
    <source>
        <dbReference type="Google" id="ProtNLM"/>
    </source>
</evidence>
<dbReference type="PATRIC" id="fig|1608419.3.peg.643"/>